<organism evidence="1 2">
    <name type="scientific">Eumeta variegata</name>
    <name type="common">Bagworm moth</name>
    <name type="synonym">Eumeta japonica</name>
    <dbReference type="NCBI Taxonomy" id="151549"/>
    <lineage>
        <taxon>Eukaryota</taxon>
        <taxon>Metazoa</taxon>
        <taxon>Ecdysozoa</taxon>
        <taxon>Arthropoda</taxon>
        <taxon>Hexapoda</taxon>
        <taxon>Insecta</taxon>
        <taxon>Pterygota</taxon>
        <taxon>Neoptera</taxon>
        <taxon>Endopterygota</taxon>
        <taxon>Lepidoptera</taxon>
        <taxon>Glossata</taxon>
        <taxon>Ditrysia</taxon>
        <taxon>Tineoidea</taxon>
        <taxon>Psychidae</taxon>
        <taxon>Oiketicinae</taxon>
        <taxon>Eumeta</taxon>
    </lineage>
</organism>
<reference evidence="1 2" key="1">
    <citation type="journal article" date="2019" name="Commun. Biol.">
        <title>The bagworm genome reveals a unique fibroin gene that provides high tensile strength.</title>
        <authorList>
            <person name="Kono N."/>
            <person name="Nakamura H."/>
            <person name="Ohtoshi R."/>
            <person name="Tomita M."/>
            <person name="Numata K."/>
            <person name="Arakawa K."/>
        </authorList>
    </citation>
    <scope>NUCLEOTIDE SEQUENCE [LARGE SCALE GENOMIC DNA]</scope>
</reference>
<accession>A0A4C1SXZ2</accession>
<gene>
    <name evidence="1" type="ORF">EVAR_92039_1</name>
</gene>
<evidence type="ECO:0000313" key="2">
    <source>
        <dbReference type="Proteomes" id="UP000299102"/>
    </source>
</evidence>
<proteinExistence type="predicted"/>
<sequence length="94" mass="10565">MCCRFRALSAPRRRVQYYTEMHTRKVSESSGDPISSITLHPPFSSPLLSKSIYFFFYYISYSYPSPATSTGNALVTPLKSQVSMGCSDRLYSGS</sequence>
<protein>
    <submittedName>
        <fullName evidence="1">Uncharacterized protein</fullName>
    </submittedName>
</protein>
<keyword evidence="2" id="KW-1185">Reference proteome</keyword>
<name>A0A4C1SXZ2_EUMVA</name>
<dbReference type="AlphaFoldDB" id="A0A4C1SXZ2"/>
<dbReference type="Proteomes" id="UP000299102">
    <property type="component" value="Unassembled WGS sequence"/>
</dbReference>
<comment type="caution">
    <text evidence="1">The sequence shown here is derived from an EMBL/GenBank/DDBJ whole genome shotgun (WGS) entry which is preliminary data.</text>
</comment>
<evidence type="ECO:0000313" key="1">
    <source>
        <dbReference type="EMBL" id="GBP07123.1"/>
    </source>
</evidence>
<dbReference type="EMBL" id="BGZK01000025">
    <property type="protein sequence ID" value="GBP07123.1"/>
    <property type="molecule type" value="Genomic_DNA"/>
</dbReference>